<evidence type="ECO:0000313" key="1">
    <source>
        <dbReference type="EMBL" id="TYI08953.1"/>
    </source>
</evidence>
<dbReference type="Proteomes" id="UP000322667">
    <property type="component" value="Chromosome A09"/>
</dbReference>
<organism evidence="1 2">
    <name type="scientific">Gossypium tomentosum</name>
    <name type="common">Hawaiian cotton</name>
    <name type="synonym">Gossypium sandvicense</name>
    <dbReference type="NCBI Taxonomy" id="34277"/>
    <lineage>
        <taxon>Eukaryota</taxon>
        <taxon>Viridiplantae</taxon>
        <taxon>Streptophyta</taxon>
        <taxon>Embryophyta</taxon>
        <taxon>Tracheophyta</taxon>
        <taxon>Spermatophyta</taxon>
        <taxon>Magnoliopsida</taxon>
        <taxon>eudicotyledons</taxon>
        <taxon>Gunneridae</taxon>
        <taxon>Pentapetalae</taxon>
        <taxon>rosids</taxon>
        <taxon>malvids</taxon>
        <taxon>Malvales</taxon>
        <taxon>Malvaceae</taxon>
        <taxon>Malvoideae</taxon>
        <taxon>Gossypium</taxon>
    </lineage>
</organism>
<keyword evidence="2" id="KW-1185">Reference proteome</keyword>
<dbReference type="AlphaFoldDB" id="A0A5D2NZT7"/>
<dbReference type="EMBL" id="CM017618">
    <property type="protein sequence ID" value="TYI08953.1"/>
    <property type="molecule type" value="Genomic_DNA"/>
</dbReference>
<sequence length="80" mass="8852">MSVSATCKTNRRSTNTAILANFPLAPQSILIFNLATFPTKLPISYKICFLYRNPNNPGKWIQVRTMLGKGLDGLKSTIHG</sequence>
<accession>A0A5D2NZT7</accession>
<reference evidence="1 2" key="1">
    <citation type="submission" date="2019-07" db="EMBL/GenBank/DDBJ databases">
        <title>WGS assembly of Gossypium tomentosum.</title>
        <authorList>
            <person name="Chen Z.J."/>
            <person name="Sreedasyam A."/>
            <person name="Ando A."/>
            <person name="Song Q."/>
            <person name="De L."/>
            <person name="Hulse-Kemp A."/>
            <person name="Ding M."/>
            <person name="Ye W."/>
            <person name="Kirkbride R."/>
            <person name="Jenkins J."/>
            <person name="Plott C."/>
            <person name="Lovell J."/>
            <person name="Lin Y.-M."/>
            <person name="Vaughn R."/>
            <person name="Liu B."/>
            <person name="Li W."/>
            <person name="Simpson S."/>
            <person name="Scheffler B."/>
            <person name="Saski C."/>
            <person name="Grover C."/>
            <person name="Hu G."/>
            <person name="Conover J."/>
            <person name="Carlson J."/>
            <person name="Shu S."/>
            <person name="Boston L."/>
            <person name="Williams M."/>
            <person name="Peterson D."/>
            <person name="Mcgee K."/>
            <person name="Jones D."/>
            <person name="Wendel J."/>
            <person name="Stelly D."/>
            <person name="Grimwood J."/>
            <person name="Schmutz J."/>
        </authorList>
    </citation>
    <scope>NUCLEOTIDE SEQUENCE [LARGE SCALE GENOMIC DNA]</scope>
    <source>
        <strain evidence="1">7179.01</strain>
    </source>
</reference>
<protein>
    <submittedName>
        <fullName evidence="1">Uncharacterized protein</fullName>
    </submittedName>
</protein>
<name>A0A5D2NZT7_GOSTO</name>
<evidence type="ECO:0000313" key="2">
    <source>
        <dbReference type="Proteomes" id="UP000322667"/>
    </source>
</evidence>
<proteinExistence type="predicted"/>
<gene>
    <name evidence="1" type="ORF">ES332_A09G037000v1</name>
</gene>